<reference evidence="7" key="1">
    <citation type="journal article" date="2019" name="Int. J. Syst. Evol. Microbiol.">
        <title>The Global Catalogue of Microorganisms (GCM) 10K type strain sequencing project: providing services to taxonomists for standard genome sequencing and annotation.</title>
        <authorList>
            <consortium name="The Broad Institute Genomics Platform"/>
            <consortium name="The Broad Institute Genome Sequencing Center for Infectious Disease"/>
            <person name="Wu L."/>
            <person name="Ma J."/>
        </authorList>
    </citation>
    <scope>NUCLEOTIDE SEQUENCE [LARGE SCALE GENOMIC DNA]</scope>
    <source>
        <strain evidence="7">ZS-35-S2</strain>
    </source>
</reference>
<keyword evidence="2 5" id="KW-0812">Transmembrane</keyword>
<organism evidence="6 7">
    <name type="scientific">Aureimonas populi</name>
    <dbReference type="NCBI Taxonomy" id="1701758"/>
    <lineage>
        <taxon>Bacteria</taxon>
        <taxon>Pseudomonadati</taxon>
        <taxon>Pseudomonadota</taxon>
        <taxon>Alphaproteobacteria</taxon>
        <taxon>Hyphomicrobiales</taxon>
        <taxon>Aurantimonadaceae</taxon>
        <taxon>Aureimonas</taxon>
    </lineage>
</organism>
<evidence type="ECO:0000256" key="4">
    <source>
        <dbReference type="ARBA" id="ARBA00023136"/>
    </source>
</evidence>
<keyword evidence="3 5" id="KW-1133">Transmembrane helix</keyword>
<evidence type="ECO:0000256" key="5">
    <source>
        <dbReference type="SAM" id="Phobius"/>
    </source>
</evidence>
<dbReference type="InterPro" id="IPR007318">
    <property type="entry name" value="Phopholipid_MeTrfase"/>
</dbReference>
<evidence type="ECO:0000313" key="6">
    <source>
        <dbReference type="EMBL" id="MFD2237199.1"/>
    </source>
</evidence>
<dbReference type="Proteomes" id="UP001597371">
    <property type="component" value="Unassembled WGS sequence"/>
</dbReference>
<dbReference type="Gene3D" id="1.20.120.1630">
    <property type="match status" value="1"/>
</dbReference>
<sequence>MLPLLLVTEAAAEPGSWQRDWIEATGVLFIVLAILGRSWCTLYIGGRKVERLVRAGPYSVTRNPLYLISLAAAAGVGMQTGSLVLTLIVVLVAYAIFTPVIRREEEVLRHVHGADFEEHCRTVPRLLPRFGLWNEEREITINPFLWRRTVLDSMWFLLLVPLVRSLGTVRAWVPDLPAITLP</sequence>
<keyword evidence="6" id="KW-0808">Transferase</keyword>
<gene>
    <name evidence="6" type="ORF">ACFSKQ_06930</name>
</gene>
<dbReference type="EC" id="2.1.1.334" evidence="6"/>
<proteinExistence type="predicted"/>
<dbReference type="EC" id="2.1.1.100" evidence="6"/>
<keyword evidence="6" id="KW-0489">Methyltransferase</keyword>
<dbReference type="Pfam" id="PF04191">
    <property type="entry name" value="PEMT"/>
    <property type="match status" value="1"/>
</dbReference>
<feature type="transmembrane region" description="Helical" evidence="5">
    <location>
        <begin position="22"/>
        <end position="44"/>
    </location>
</feature>
<feature type="transmembrane region" description="Helical" evidence="5">
    <location>
        <begin position="65"/>
        <end position="97"/>
    </location>
</feature>
<comment type="subcellular location">
    <subcellularLocation>
        <location evidence="1">Endomembrane system</location>
        <topology evidence="1">Multi-pass membrane protein</topology>
    </subcellularLocation>
</comment>
<evidence type="ECO:0000256" key="2">
    <source>
        <dbReference type="ARBA" id="ARBA00022692"/>
    </source>
</evidence>
<keyword evidence="4 5" id="KW-0472">Membrane</keyword>
<dbReference type="RefSeq" id="WP_209736667.1">
    <property type="nucleotide sequence ID" value="NZ_CP072611.1"/>
</dbReference>
<dbReference type="GO" id="GO:0004671">
    <property type="term" value="F:protein C-terminal S-isoprenylcysteine carboxyl O-methyltransferase activity"/>
    <property type="evidence" value="ECO:0007669"/>
    <property type="project" value="UniProtKB-EC"/>
</dbReference>
<accession>A0ABW5CIS9</accession>
<name>A0ABW5CIS9_9HYPH</name>
<dbReference type="GO" id="GO:0032259">
    <property type="term" value="P:methylation"/>
    <property type="evidence" value="ECO:0007669"/>
    <property type="project" value="UniProtKB-KW"/>
</dbReference>
<evidence type="ECO:0000256" key="3">
    <source>
        <dbReference type="ARBA" id="ARBA00022989"/>
    </source>
</evidence>
<keyword evidence="7" id="KW-1185">Reference proteome</keyword>
<comment type="caution">
    <text evidence="6">The sequence shown here is derived from an EMBL/GenBank/DDBJ whole genome shotgun (WGS) entry which is preliminary data.</text>
</comment>
<evidence type="ECO:0000313" key="7">
    <source>
        <dbReference type="Proteomes" id="UP001597371"/>
    </source>
</evidence>
<evidence type="ECO:0000256" key="1">
    <source>
        <dbReference type="ARBA" id="ARBA00004127"/>
    </source>
</evidence>
<protein>
    <submittedName>
        <fullName evidence="6">Methyltransferase family protein</fullName>
        <ecNumber evidence="6">2.1.1.100</ecNumber>
        <ecNumber evidence="6">2.1.1.334</ecNumber>
    </submittedName>
</protein>
<dbReference type="EMBL" id="JBHUIJ010000006">
    <property type="protein sequence ID" value="MFD2237199.1"/>
    <property type="molecule type" value="Genomic_DNA"/>
</dbReference>